<dbReference type="AlphaFoldDB" id="A0A1H9KMB7"/>
<dbReference type="PANTHER" id="PTHR30246">
    <property type="entry name" value="2-KETO-3-DEOXY-6-PHOSPHOGLUCONATE ALDOLASE"/>
    <property type="match status" value="1"/>
</dbReference>
<keyword evidence="7" id="KW-1185">Reference proteome</keyword>
<dbReference type="Proteomes" id="UP000199021">
    <property type="component" value="Unassembled WGS sequence"/>
</dbReference>
<gene>
    <name evidence="6" type="ORF">SAMN05444359_12126</name>
</gene>
<dbReference type="InParanoid" id="A0A1H9KMB7"/>
<evidence type="ECO:0000256" key="2">
    <source>
        <dbReference type="ARBA" id="ARBA00006906"/>
    </source>
</evidence>
<sequence>MTKTSSFSMELFRQAPVVGIIRNQSAEDCYRIAETMLEAGLYTLEVTMNTPNVAGIITEVKRRFPELNVGAGTVCTPAELEQALAAGAGFIVTPILDEQVVTTCVGQEIPVFPGAYTPTEIYRAWRLGATAVKVFPASQLGTKYIKDLSGPLPQIKLIPTGGVSLQNIASFFEVGVAGVGMGSSLLNKALIAAGDYNGLRKHFEHILRAIPAKSKQ</sequence>
<dbReference type="Gene3D" id="3.20.20.70">
    <property type="entry name" value="Aldolase class I"/>
    <property type="match status" value="1"/>
</dbReference>
<dbReference type="Pfam" id="PF01081">
    <property type="entry name" value="Aldolase"/>
    <property type="match status" value="1"/>
</dbReference>
<comment type="pathway">
    <text evidence="1">Carbohydrate acid metabolism.</text>
</comment>
<evidence type="ECO:0000256" key="4">
    <source>
        <dbReference type="ARBA" id="ARBA00023239"/>
    </source>
</evidence>
<dbReference type="OrthoDB" id="9802667at2"/>
<accession>A0A1H9KMB7</accession>
<dbReference type="RefSeq" id="WP_090170911.1">
    <property type="nucleotide sequence ID" value="NZ_FOFB01000021.1"/>
</dbReference>
<evidence type="ECO:0000313" key="7">
    <source>
        <dbReference type="Proteomes" id="UP000199021"/>
    </source>
</evidence>
<evidence type="ECO:0000313" key="6">
    <source>
        <dbReference type="EMBL" id="SER00232.1"/>
    </source>
</evidence>
<protein>
    <submittedName>
        <fullName evidence="6">2-dehydro-3-deoxyphosphogluconate aldolase / (4S)-4-hydroxy-2-oxoglutarate aldolase</fullName>
    </submittedName>
</protein>
<dbReference type="InterPro" id="IPR013785">
    <property type="entry name" value="Aldolase_TIM"/>
</dbReference>
<comment type="similarity">
    <text evidence="2">Belongs to the KHG/KDPG aldolase family.</text>
</comment>
<evidence type="ECO:0000256" key="3">
    <source>
        <dbReference type="ARBA" id="ARBA00011233"/>
    </source>
</evidence>
<dbReference type="NCBIfam" id="TIGR01182">
    <property type="entry name" value="eda"/>
    <property type="match status" value="1"/>
</dbReference>
<keyword evidence="4" id="KW-0456">Lyase</keyword>
<dbReference type="GO" id="GO:0016829">
    <property type="term" value="F:lyase activity"/>
    <property type="evidence" value="ECO:0007669"/>
    <property type="project" value="UniProtKB-KW"/>
</dbReference>
<dbReference type="InterPro" id="IPR000887">
    <property type="entry name" value="Aldlse_KDPG_KHG"/>
</dbReference>
<dbReference type="SUPFAM" id="SSF51569">
    <property type="entry name" value="Aldolase"/>
    <property type="match status" value="1"/>
</dbReference>
<name>A0A1H9KMB7_9BACT</name>
<comment type="subunit">
    <text evidence="3">Homotrimer.</text>
</comment>
<dbReference type="EMBL" id="FOFB01000021">
    <property type="protein sequence ID" value="SER00232.1"/>
    <property type="molecule type" value="Genomic_DNA"/>
</dbReference>
<organism evidence="6 7">
    <name type="scientific">Neolewinella agarilytica</name>
    <dbReference type="NCBI Taxonomy" id="478744"/>
    <lineage>
        <taxon>Bacteria</taxon>
        <taxon>Pseudomonadati</taxon>
        <taxon>Bacteroidota</taxon>
        <taxon>Saprospiria</taxon>
        <taxon>Saprospirales</taxon>
        <taxon>Lewinellaceae</taxon>
        <taxon>Neolewinella</taxon>
    </lineage>
</organism>
<dbReference type="STRING" id="478744.SAMN05444359_12126"/>
<reference evidence="7" key="1">
    <citation type="submission" date="2016-10" db="EMBL/GenBank/DDBJ databases">
        <authorList>
            <person name="Varghese N."/>
            <person name="Submissions S."/>
        </authorList>
    </citation>
    <scope>NUCLEOTIDE SEQUENCE [LARGE SCALE GENOMIC DNA]</scope>
    <source>
        <strain evidence="7">DSM 24740</strain>
    </source>
</reference>
<proteinExistence type="inferred from homology"/>
<evidence type="ECO:0000256" key="1">
    <source>
        <dbReference type="ARBA" id="ARBA00004761"/>
    </source>
</evidence>
<dbReference type="FunCoup" id="A0A1H9KMB7">
    <property type="interactions" value="176"/>
</dbReference>
<keyword evidence="5" id="KW-0119">Carbohydrate metabolism</keyword>
<dbReference type="PANTHER" id="PTHR30246:SF1">
    <property type="entry name" value="2-DEHYDRO-3-DEOXY-6-PHOSPHOGALACTONATE ALDOLASE-RELATED"/>
    <property type="match status" value="1"/>
</dbReference>
<evidence type="ECO:0000256" key="5">
    <source>
        <dbReference type="ARBA" id="ARBA00023277"/>
    </source>
</evidence>
<dbReference type="CDD" id="cd00452">
    <property type="entry name" value="KDPG_aldolase"/>
    <property type="match status" value="1"/>
</dbReference>